<evidence type="ECO:0000313" key="11">
    <source>
        <dbReference type="Proteomes" id="UP000009168"/>
    </source>
</evidence>
<reference evidence="11" key="1">
    <citation type="journal article" date="2006" name="PLoS Biol.">
        <title>Macronuclear genome sequence of the ciliate Tetrahymena thermophila, a model eukaryote.</title>
        <authorList>
            <person name="Eisen J.A."/>
            <person name="Coyne R.S."/>
            <person name="Wu M."/>
            <person name="Wu D."/>
            <person name="Thiagarajan M."/>
            <person name="Wortman J.R."/>
            <person name="Badger J.H."/>
            <person name="Ren Q."/>
            <person name="Amedeo P."/>
            <person name="Jones K.M."/>
            <person name="Tallon L.J."/>
            <person name="Delcher A.L."/>
            <person name="Salzberg S.L."/>
            <person name="Silva J.C."/>
            <person name="Haas B.J."/>
            <person name="Majoros W.H."/>
            <person name="Farzad M."/>
            <person name="Carlton J.M."/>
            <person name="Smith R.K. Jr."/>
            <person name="Garg J."/>
            <person name="Pearlman R.E."/>
            <person name="Karrer K.M."/>
            <person name="Sun L."/>
            <person name="Manning G."/>
            <person name="Elde N.C."/>
            <person name="Turkewitz A.P."/>
            <person name="Asai D.J."/>
            <person name="Wilkes D.E."/>
            <person name="Wang Y."/>
            <person name="Cai H."/>
            <person name="Collins K."/>
            <person name="Stewart B.A."/>
            <person name="Lee S.R."/>
            <person name="Wilamowska K."/>
            <person name="Weinberg Z."/>
            <person name="Ruzzo W.L."/>
            <person name="Wloga D."/>
            <person name="Gaertig J."/>
            <person name="Frankel J."/>
            <person name="Tsao C.-C."/>
            <person name="Gorovsky M.A."/>
            <person name="Keeling P.J."/>
            <person name="Waller R.F."/>
            <person name="Patron N.J."/>
            <person name="Cherry J.M."/>
            <person name="Stover N.A."/>
            <person name="Krieger C.J."/>
            <person name="del Toro C."/>
            <person name="Ryder H.F."/>
            <person name="Williamson S.C."/>
            <person name="Barbeau R.A."/>
            <person name="Hamilton E.P."/>
            <person name="Orias E."/>
        </authorList>
    </citation>
    <scope>NUCLEOTIDE SEQUENCE [LARGE SCALE GENOMIC DNA]</scope>
    <source>
        <strain evidence="11">SB210</strain>
    </source>
</reference>
<evidence type="ECO:0000256" key="5">
    <source>
        <dbReference type="ARBA" id="ARBA00022824"/>
    </source>
</evidence>
<feature type="transmembrane region" description="Helical" evidence="9">
    <location>
        <begin position="82"/>
        <end position="102"/>
    </location>
</feature>
<dbReference type="EMBL" id="GG662329">
    <property type="protein sequence ID" value="EAS05805.1"/>
    <property type="molecule type" value="Genomic_DNA"/>
</dbReference>
<accession>Q24DD6</accession>
<dbReference type="OMA" id="CKITITK"/>
<dbReference type="PANTHER" id="PTHR20994">
    <property type="entry name" value="ER MEMBRANE PROTEIN COMPLEX SUBUNIT 6"/>
    <property type="match status" value="1"/>
</dbReference>
<dbReference type="GO" id="GO:0072546">
    <property type="term" value="C:EMC complex"/>
    <property type="evidence" value="ECO:0007669"/>
    <property type="project" value="InterPro"/>
</dbReference>
<dbReference type="GeneID" id="7835493"/>
<dbReference type="RefSeq" id="XP_001026050.1">
    <property type="nucleotide sequence ID" value="XM_001026050.1"/>
</dbReference>
<dbReference type="InterPro" id="IPR029008">
    <property type="entry name" value="EMC6-like"/>
</dbReference>
<proteinExistence type="inferred from homology"/>
<feature type="region of interest" description="Disordered" evidence="8">
    <location>
        <begin position="1"/>
        <end position="31"/>
    </location>
</feature>
<comment type="similarity">
    <text evidence="2">Belongs to the EMC6 family.</text>
</comment>
<evidence type="ECO:0000256" key="1">
    <source>
        <dbReference type="ARBA" id="ARBA00004477"/>
    </source>
</evidence>
<sequence>MPPRNPAAQRVQSSQKIVQSHKEPKQEQSREKEILEFQKKQFSINDQRLQKNMTLLKKIRTFGSLNAGLATGLLGYDGFSGTILYFIFFFIVSFLCLQKTGFKPQNYFLSANDVITGGLLGDLLVFILVWVLSQNLVHIL</sequence>
<keyword evidence="4 9" id="KW-0812">Transmembrane</keyword>
<dbReference type="OrthoDB" id="16510at2759"/>
<keyword evidence="7 9" id="KW-0472">Membrane</keyword>
<evidence type="ECO:0000256" key="3">
    <source>
        <dbReference type="ARBA" id="ARBA00020827"/>
    </source>
</evidence>
<evidence type="ECO:0000256" key="8">
    <source>
        <dbReference type="SAM" id="MobiDB-lite"/>
    </source>
</evidence>
<evidence type="ECO:0000256" key="2">
    <source>
        <dbReference type="ARBA" id="ARBA00009436"/>
    </source>
</evidence>
<dbReference type="InParanoid" id="Q24DD6"/>
<evidence type="ECO:0000256" key="6">
    <source>
        <dbReference type="ARBA" id="ARBA00022989"/>
    </source>
</evidence>
<feature type="compositionally biased region" description="Basic and acidic residues" evidence="8">
    <location>
        <begin position="20"/>
        <end position="31"/>
    </location>
</feature>
<dbReference type="GO" id="GO:0034975">
    <property type="term" value="P:protein folding in endoplasmic reticulum"/>
    <property type="evidence" value="ECO:0007669"/>
    <property type="project" value="TreeGrafter"/>
</dbReference>
<protein>
    <recommendedName>
        <fullName evidence="3">ER membrane protein complex subunit 6</fullName>
    </recommendedName>
</protein>
<feature type="transmembrane region" description="Helical" evidence="9">
    <location>
        <begin position="114"/>
        <end position="133"/>
    </location>
</feature>
<dbReference type="HOGENOM" id="CLU_110781_3_0_1"/>
<name>Q24DD6_TETTS</name>
<dbReference type="InterPro" id="IPR008504">
    <property type="entry name" value="Emc6"/>
</dbReference>
<keyword evidence="6 9" id="KW-1133">Transmembrane helix</keyword>
<dbReference type="KEGG" id="tet:TTHERM_01262910"/>
<dbReference type="Proteomes" id="UP000009168">
    <property type="component" value="Unassembled WGS sequence"/>
</dbReference>
<organism evidence="10 11">
    <name type="scientific">Tetrahymena thermophila (strain SB210)</name>
    <dbReference type="NCBI Taxonomy" id="312017"/>
    <lineage>
        <taxon>Eukaryota</taxon>
        <taxon>Sar</taxon>
        <taxon>Alveolata</taxon>
        <taxon>Ciliophora</taxon>
        <taxon>Intramacronucleata</taxon>
        <taxon>Oligohymenophorea</taxon>
        <taxon>Hymenostomatida</taxon>
        <taxon>Tetrahymenina</taxon>
        <taxon>Tetrahymenidae</taxon>
        <taxon>Tetrahymena</taxon>
    </lineage>
</organism>
<keyword evidence="5" id="KW-0256">Endoplasmic reticulum</keyword>
<dbReference type="eggNOG" id="ENOG502RT1K">
    <property type="taxonomic scope" value="Eukaryota"/>
</dbReference>
<dbReference type="PANTHER" id="PTHR20994:SF0">
    <property type="entry name" value="ER MEMBRANE PROTEIN COMPLEX SUBUNIT 6"/>
    <property type="match status" value="1"/>
</dbReference>
<dbReference type="AlphaFoldDB" id="Q24DD6"/>
<keyword evidence="11" id="KW-1185">Reference proteome</keyword>
<dbReference type="Pfam" id="PF07019">
    <property type="entry name" value="EMC6"/>
    <property type="match status" value="1"/>
</dbReference>
<gene>
    <name evidence="10" type="ORF">TTHERM_01262910</name>
</gene>
<evidence type="ECO:0000313" key="10">
    <source>
        <dbReference type="EMBL" id="EAS05805.1"/>
    </source>
</evidence>
<evidence type="ECO:0000256" key="9">
    <source>
        <dbReference type="SAM" id="Phobius"/>
    </source>
</evidence>
<comment type="subcellular location">
    <subcellularLocation>
        <location evidence="1">Endoplasmic reticulum membrane</location>
        <topology evidence="1">Multi-pass membrane protein</topology>
    </subcellularLocation>
</comment>
<evidence type="ECO:0000256" key="7">
    <source>
        <dbReference type="ARBA" id="ARBA00023136"/>
    </source>
</evidence>
<dbReference type="STRING" id="312017.Q24DD6"/>
<evidence type="ECO:0000256" key="4">
    <source>
        <dbReference type="ARBA" id="ARBA00022692"/>
    </source>
</evidence>
<dbReference type="GO" id="GO:0000045">
    <property type="term" value="P:autophagosome assembly"/>
    <property type="evidence" value="ECO:0007669"/>
    <property type="project" value="TreeGrafter"/>
</dbReference>